<dbReference type="EMBL" id="JAADYS010000593">
    <property type="protein sequence ID" value="KAF4468598.1"/>
    <property type="molecule type" value="Genomic_DNA"/>
</dbReference>
<keyword evidence="4" id="KW-1185">Reference proteome</keyword>
<name>A0A8H4LJ37_9HYPO</name>
<comment type="caution">
    <text evidence="3">The sequence shown here is derived from an EMBL/GenBank/DDBJ whole genome shotgun (WGS) entry which is preliminary data.</text>
</comment>
<evidence type="ECO:0000259" key="2">
    <source>
        <dbReference type="Pfam" id="PF20150"/>
    </source>
</evidence>
<dbReference type="OrthoDB" id="3596450at2759"/>
<feature type="domain" description="2EXR" evidence="2">
    <location>
        <begin position="213"/>
        <end position="318"/>
    </location>
</feature>
<gene>
    <name evidence="3" type="ORF">FALBO_4518</name>
</gene>
<dbReference type="PANTHER" id="PTHR35910">
    <property type="entry name" value="2EXR DOMAIN-CONTAINING PROTEIN"/>
    <property type="match status" value="1"/>
</dbReference>
<dbReference type="AlphaFoldDB" id="A0A8H4LJ37"/>
<evidence type="ECO:0000313" key="4">
    <source>
        <dbReference type="Proteomes" id="UP000554235"/>
    </source>
</evidence>
<accession>A0A8H4LJ37</accession>
<protein>
    <recommendedName>
        <fullName evidence="2">2EXR domain-containing protein</fullName>
    </recommendedName>
</protein>
<evidence type="ECO:0000313" key="3">
    <source>
        <dbReference type="EMBL" id="KAF4468598.1"/>
    </source>
</evidence>
<dbReference type="PANTHER" id="PTHR35910:SF1">
    <property type="entry name" value="2EXR DOMAIN-CONTAINING PROTEIN"/>
    <property type="match status" value="1"/>
</dbReference>
<dbReference type="InterPro" id="IPR045518">
    <property type="entry name" value="2EXR"/>
</dbReference>
<proteinExistence type="predicted"/>
<feature type="compositionally biased region" description="Basic and acidic residues" evidence="1">
    <location>
        <begin position="67"/>
        <end position="81"/>
    </location>
</feature>
<reference evidence="3 4" key="1">
    <citation type="submission" date="2020-01" db="EMBL/GenBank/DDBJ databases">
        <title>Identification and distribution of gene clusters putatively required for synthesis of sphingolipid metabolism inhibitors in phylogenetically diverse species of the filamentous fungus Fusarium.</title>
        <authorList>
            <person name="Kim H.-S."/>
            <person name="Busman M."/>
            <person name="Brown D.W."/>
            <person name="Divon H."/>
            <person name="Uhlig S."/>
            <person name="Proctor R.H."/>
        </authorList>
    </citation>
    <scope>NUCLEOTIDE SEQUENCE [LARGE SCALE GENOMIC DNA]</scope>
    <source>
        <strain evidence="3 4">NRRL 20459</strain>
    </source>
</reference>
<dbReference type="Pfam" id="PF20150">
    <property type="entry name" value="2EXR"/>
    <property type="match status" value="1"/>
</dbReference>
<organism evidence="3 4">
    <name type="scientific">Fusarium albosuccineum</name>
    <dbReference type="NCBI Taxonomy" id="1237068"/>
    <lineage>
        <taxon>Eukaryota</taxon>
        <taxon>Fungi</taxon>
        <taxon>Dikarya</taxon>
        <taxon>Ascomycota</taxon>
        <taxon>Pezizomycotina</taxon>
        <taxon>Sordariomycetes</taxon>
        <taxon>Hypocreomycetidae</taxon>
        <taxon>Hypocreales</taxon>
        <taxon>Nectriaceae</taxon>
        <taxon>Fusarium</taxon>
        <taxon>Fusarium decemcellulare species complex</taxon>
    </lineage>
</organism>
<dbReference type="Proteomes" id="UP000554235">
    <property type="component" value="Unassembled WGS sequence"/>
</dbReference>
<sequence length="542" mass="62027">MASLLWITGLIVHPQADHRQVRPGSPRSCHRCTSYDYDTGTGSSERASLWETAMNKAKAKLAEEDEKNAAAEKAEKRKAEAEDAFSPKQTITTYGPVLFDSVTVAPVTNYIVRMTTKKHHSVEGCQAACVLRDDEVHQVGGSVSLPLPPTGQEALLQFYLEKFESLKKQADEKHEEAESLPKATPQDPNLHPLNCLPQILVLFFPSTTMNDTFHRFAELPWELRDQIWNLAVRPAHPGVHTFKLYDQDKDGVMKGTVNVGLSDPWFHVCLRLAAPEYNKSSGTDICTNNNFSTYLIDGGLWTACKESRLIMKRSFRCLCGSQKTLKSTPEQSENHIAATGYFEGQDEKPYYFTVLPHRDLFILQPQNLDTIDWSCINDNIPIGSTHWGFEGLKNIALEYDPEWGRQVSKTTRSDIGDLSIVKMIVDMSEYAWHLDTLWFVDYNLTRTDEEITEDDIISQGYQQDVFYSRDGRLVDAEYGRWSWRFWKHIDEEKAYEDDCDKSSTSFVYNIQQELANYWEIRDPDDANPPLSIRLLGWDRRQV</sequence>
<evidence type="ECO:0000256" key="1">
    <source>
        <dbReference type="SAM" id="MobiDB-lite"/>
    </source>
</evidence>
<feature type="region of interest" description="Disordered" evidence="1">
    <location>
        <begin position="61"/>
        <end position="84"/>
    </location>
</feature>